<evidence type="ECO:0000313" key="1">
    <source>
        <dbReference type="EMBL" id="GBO15204.1"/>
    </source>
</evidence>
<keyword evidence="2" id="KW-1185">Reference proteome</keyword>
<protein>
    <submittedName>
        <fullName evidence="1">Uncharacterized protein</fullName>
    </submittedName>
</protein>
<proteinExistence type="predicted"/>
<reference evidence="1 2" key="1">
    <citation type="journal article" date="2019" name="Sci. Rep.">
        <title>Orb-weaving spider Araneus ventricosus genome elucidates the spidroin gene catalogue.</title>
        <authorList>
            <person name="Kono N."/>
            <person name="Nakamura H."/>
            <person name="Ohtoshi R."/>
            <person name="Moran D.A.P."/>
            <person name="Shinohara A."/>
            <person name="Yoshida Y."/>
            <person name="Fujiwara M."/>
            <person name="Mori M."/>
            <person name="Tomita M."/>
            <person name="Arakawa K."/>
        </authorList>
    </citation>
    <scope>NUCLEOTIDE SEQUENCE [LARGE SCALE GENOMIC DNA]</scope>
</reference>
<comment type="caution">
    <text evidence="1">The sequence shown here is derived from an EMBL/GenBank/DDBJ whole genome shotgun (WGS) entry which is preliminary data.</text>
</comment>
<name>A0A4Y2USX3_ARAVE</name>
<sequence>GCIKDKLFFPPLPARIDELKTRISAAIHTVTPNVRQNVWDECSYRLDTVRISGAGHI</sequence>
<evidence type="ECO:0000313" key="2">
    <source>
        <dbReference type="Proteomes" id="UP000499080"/>
    </source>
</evidence>
<gene>
    <name evidence="1" type="ORF">AVEN_90196_1</name>
</gene>
<feature type="non-terminal residue" evidence="1">
    <location>
        <position position="1"/>
    </location>
</feature>
<dbReference type="AlphaFoldDB" id="A0A4Y2USX3"/>
<dbReference type="EMBL" id="BGPR01039276">
    <property type="protein sequence ID" value="GBO15204.1"/>
    <property type="molecule type" value="Genomic_DNA"/>
</dbReference>
<dbReference type="Proteomes" id="UP000499080">
    <property type="component" value="Unassembled WGS sequence"/>
</dbReference>
<organism evidence="1 2">
    <name type="scientific">Araneus ventricosus</name>
    <name type="common">Orbweaver spider</name>
    <name type="synonym">Epeira ventricosa</name>
    <dbReference type="NCBI Taxonomy" id="182803"/>
    <lineage>
        <taxon>Eukaryota</taxon>
        <taxon>Metazoa</taxon>
        <taxon>Ecdysozoa</taxon>
        <taxon>Arthropoda</taxon>
        <taxon>Chelicerata</taxon>
        <taxon>Arachnida</taxon>
        <taxon>Araneae</taxon>
        <taxon>Araneomorphae</taxon>
        <taxon>Entelegynae</taxon>
        <taxon>Araneoidea</taxon>
        <taxon>Araneidae</taxon>
        <taxon>Araneus</taxon>
    </lineage>
</organism>
<dbReference type="OrthoDB" id="6435261at2759"/>
<accession>A0A4Y2USX3</accession>